<dbReference type="PANTHER" id="PTHR48476">
    <property type="entry name" value="SHORT-CHAIN DEHYDROGENASE TIC 32, CHLOROPLASTIC-LIKE"/>
    <property type="match status" value="1"/>
</dbReference>
<feature type="region of interest" description="Disordered" evidence="1">
    <location>
        <begin position="1"/>
        <end position="62"/>
    </location>
</feature>
<dbReference type="PANTHER" id="PTHR48476:SF1">
    <property type="entry name" value="SHORT-CHAIN DEHYDROGENASE TIC 32, CHLOROPLASTIC-LIKE"/>
    <property type="match status" value="1"/>
</dbReference>
<name>A0AAP0NPA5_9MAGN</name>
<proteinExistence type="predicted"/>
<reference evidence="2 3" key="1">
    <citation type="submission" date="2024-01" db="EMBL/GenBank/DDBJ databases">
        <title>Genome assemblies of Stephania.</title>
        <authorList>
            <person name="Yang L."/>
        </authorList>
    </citation>
    <scope>NUCLEOTIDE SEQUENCE [LARGE SCALE GENOMIC DNA]</scope>
    <source>
        <strain evidence="2">JXDWG</strain>
        <tissue evidence="2">Leaf</tissue>
    </source>
</reference>
<dbReference type="AlphaFoldDB" id="A0AAP0NPA5"/>
<sequence>MGRSRGPLQKEHLFVGAHDPPNGPAEPPGNHDLAAFSQETAESLPHPPRFEPTPSRDKGVGSWSRVPTGLISSVGAASGMVRLVIPARDLNKGQEVKERIQKECPNAEIILLEIDLSSFASVKRICYEFFSLELPLNLLM</sequence>
<gene>
    <name evidence="2" type="ORF">Scep_020464</name>
</gene>
<accession>A0AAP0NPA5</accession>
<organism evidence="2 3">
    <name type="scientific">Stephania cephalantha</name>
    <dbReference type="NCBI Taxonomy" id="152367"/>
    <lineage>
        <taxon>Eukaryota</taxon>
        <taxon>Viridiplantae</taxon>
        <taxon>Streptophyta</taxon>
        <taxon>Embryophyta</taxon>
        <taxon>Tracheophyta</taxon>
        <taxon>Spermatophyta</taxon>
        <taxon>Magnoliopsida</taxon>
        <taxon>Ranunculales</taxon>
        <taxon>Menispermaceae</taxon>
        <taxon>Menispermoideae</taxon>
        <taxon>Cissampelideae</taxon>
        <taxon>Stephania</taxon>
    </lineage>
</organism>
<evidence type="ECO:0000313" key="2">
    <source>
        <dbReference type="EMBL" id="KAK9112945.1"/>
    </source>
</evidence>
<dbReference type="Proteomes" id="UP001419268">
    <property type="component" value="Unassembled WGS sequence"/>
</dbReference>
<keyword evidence="3" id="KW-1185">Reference proteome</keyword>
<comment type="caution">
    <text evidence="2">The sequence shown here is derived from an EMBL/GenBank/DDBJ whole genome shotgun (WGS) entry which is preliminary data.</text>
</comment>
<evidence type="ECO:0000313" key="3">
    <source>
        <dbReference type="Proteomes" id="UP001419268"/>
    </source>
</evidence>
<dbReference type="EMBL" id="JBBNAG010000008">
    <property type="protein sequence ID" value="KAK9112945.1"/>
    <property type="molecule type" value="Genomic_DNA"/>
</dbReference>
<dbReference type="InterPro" id="IPR055280">
    <property type="entry name" value="TIC32"/>
</dbReference>
<dbReference type="Gene3D" id="3.40.50.720">
    <property type="entry name" value="NAD(P)-binding Rossmann-like Domain"/>
    <property type="match status" value="1"/>
</dbReference>
<evidence type="ECO:0000256" key="1">
    <source>
        <dbReference type="SAM" id="MobiDB-lite"/>
    </source>
</evidence>
<protein>
    <submittedName>
        <fullName evidence="2">Uncharacterized protein</fullName>
    </submittedName>
</protein>